<dbReference type="InParanoid" id="A8WVH4"/>
<evidence type="ECO:0000313" key="8">
    <source>
        <dbReference type="Proteomes" id="UP000008549"/>
    </source>
</evidence>
<evidence type="ECO:0000256" key="1">
    <source>
        <dbReference type="ARBA" id="ARBA00004479"/>
    </source>
</evidence>
<dbReference type="Proteomes" id="UP000008549">
    <property type="component" value="Unassembled WGS sequence"/>
</dbReference>
<keyword evidence="5" id="KW-0472">Membrane</keyword>
<reference evidence="7 8" key="1">
    <citation type="journal article" date="2003" name="PLoS Biol.">
        <title>The genome sequence of Caenorhabditis briggsae: a platform for comparative genomics.</title>
        <authorList>
            <person name="Stein L.D."/>
            <person name="Bao Z."/>
            <person name="Blasiar D."/>
            <person name="Blumenthal T."/>
            <person name="Brent M.R."/>
            <person name="Chen N."/>
            <person name="Chinwalla A."/>
            <person name="Clarke L."/>
            <person name="Clee C."/>
            <person name="Coghlan A."/>
            <person name="Coulson A."/>
            <person name="D'Eustachio P."/>
            <person name="Fitch D.H."/>
            <person name="Fulton L.A."/>
            <person name="Fulton R.E."/>
            <person name="Griffiths-Jones S."/>
            <person name="Harris T.W."/>
            <person name="Hillier L.W."/>
            <person name="Kamath R."/>
            <person name="Kuwabara P.E."/>
            <person name="Mardis E.R."/>
            <person name="Marra M.A."/>
            <person name="Miner T.L."/>
            <person name="Minx P."/>
            <person name="Mullikin J.C."/>
            <person name="Plumb R.W."/>
            <person name="Rogers J."/>
            <person name="Schein J.E."/>
            <person name="Sohrmann M."/>
            <person name="Spieth J."/>
            <person name="Stajich J.E."/>
            <person name="Wei C."/>
            <person name="Willey D."/>
            <person name="Wilson R.K."/>
            <person name="Durbin R."/>
            <person name="Waterston R.H."/>
        </authorList>
    </citation>
    <scope>NUCLEOTIDE SEQUENCE [LARGE SCALE GENOMIC DNA]</scope>
    <source>
        <strain evidence="7 8">AF16</strain>
    </source>
</reference>
<dbReference type="eggNOG" id="KOG3848">
    <property type="taxonomic scope" value="Eukaryota"/>
</dbReference>
<protein>
    <submittedName>
        <fullName evidence="7">Protein CBR-PXD-1</fullName>
    </submittedName>
</protein>
<dbReference type="OMA" id="LKAQPTC"/>
<evidence type="ECO:0000313" key="7">
    <source>
        <dbReference type="EMBL" id="CAP24485.2"/>
    </source>
</evidence>
<feature type="chain" id="PRO_5002732092" evidence="6">
    <location>
        <begin position="21"/>
        <end position="515"/>
    </location>
</feature>
<keyword evidence="2 5" id="KW-0812">Transmembrane</keyword>
<feature type="transmembrane region" description="Helical" evidence="5">
    <location>
        <begin position="460"/>
        <end position="482"/>
    </location>
</feature>
<evidence type="ECO:0000313" key="9">
    <source>
        <dbReference type="WormBase" id="CBG03632"/>
    </source>
</evidence>
<name>A8WVH4_CAEBR</name>
<keyword evidence="3 6" id="KW-0732">Signal</keyword>
<dbReference type="FunCoup" id="A8WVH4">
    <property type="interactions" value="1345"/>
</dbReference>
<evidence type="ECO:0000256" key="2">
    <source>
        <dbReference type="ARBA" id="ARBA00022692"/>
    </source>
</evidence>
<sequence>MRSTAILLLTILLVLRICDSQNIEVSRERVPEAIRYAEPSTAGPNVEQHEFVPLSPVKRRAARAAPIPKKRDAIVKEVEEEEDIDPATATIPSDVEVQKDTVDHQYYEAETHIGNEEMVNKYWVNVEQLMKKPGTIGNMSHPLLSQSYRRAVGARLQFKFPFYGHKMANLTIATGGFIYIGDHTHNWLAATQYIAPLMANFHTYLNTSNIVYADDGETFVVEWRDVQLKEDKDKSKSEISYIRNSEIFLDSAAFSFQTILHKNGDIVFLYKTVPYNISLISSANHPVKLGISDAYMFKHNMHQSATPKRVIYEYHRIELDASKIVSNTVVILKAQPTCIGFETCDTCTNATLPHFKCLWCHSKKTHGGPFCTDEAGLHRRRQQWFEGNCYKRSKGLYCQTDDEDEIYDEEEYKNLKPLDPIVRFAFEDHEREMKQRAEEEKRRKEESLKAAVEPESRGGVATLTMIVCFLLVVVAWLAYAYYYPHTTSGQLLIKYRPSRWSIPNSHVRYSASVHM</sequence>
<evidence type="ECO:0000256" key="6">
    <source>
        <dbReference type="SAM" id="SignalP"/>
    </source>
</evidence>
<dbReference type="AlphaFoldDB" id="A8WVH4"/>
<evidence type="ECO:0000256" key="3">
    <source>
        <dbReference type="ARBA" id="ARBA00022729"/>
    </source>
</evidence>
<feature type="signal peptide" evidence="6">
    <location>
        <begin position="1"/>
        <end position="20"/>
    </location>
</feature>
<organism evidence="7 8">
    <name type="scientific">Caenorhabditis briggsae</name>
    <dbReference type="NCBI Taxonomy" id="6238"/>
    <lineage>
        <taxon>Eukaryota</taxon>
        <taxon>Metazoa</taxon>
        <taxon>Ecdysozoa</taxon>
        <taxon>Nematoda</taxon>
        <taxon>Chromadorea</taxon>
        <taxon>Rhabditida</taxon>
        <taxon>Rhabditina</taxon>
        <taxon>Rhabditomorpha</taxon>
        <taxon>Rhabditoidea</taxon>
        <taxon>Rhabditidae</taxon>
        <taxon>Peloderinae</taxon>
        <taxon>Caenorhabditis</taxon>
    </lineage>
</organism>
<dbReference type="HOGENOM" id="CLU_029494_2_0_1"/>
<dbReference type="PANTHER" id="PTHR13055">
    <property type="entry name" value="TUMOR ENDOTHELIAL MARKER 7 RELATED"/>
    <property type="match status" value="1"/>
</dbReference>
<keyword evidence="8" id="KW-1185">Reference proteome</keyword>
<gene>
    <name evidence="9" type="primary">pxd-1</name>
    <name evidence="7" type="synonym">Cbr-pxd-1</name>
    <name evidence="9" type="ORF">CBG03632</name>
    <name evidence="7" type="ORF">CBG_03632</name>
</gene>
<dbReference type="InterPro" id="IPR031152">
    <property type="entry name" value="PLXDC"/>
</dbReference>
<dbReference type="GO" id="GO:0016020">
    <property type="term" value="C:membrane"/>
    <property type="evidence" value="ECO:0007669"/>
    <property type="project" value="UniProtKB-SubCell"/>
</dbReference>
<dbReference type="EMBL" id="HE601339">
    <property type="protein sequence ID" value="CAP24485.2"/>
    <property type="molecule type" value="Genomic_DNA"/>
</dbReference>
<proteinExistence type="predicted"/>
<accession>A8WVH4</accession>
<keyword evidence="4 5" id="KW-1133">Transmembrane helix</keyword>
<evidence type="ECO:0000256" key="4">
    <source>
        <dbReference type="ARBA" id="ARBA00022989"/>
    </source>
</evidence>
<evidence type="ECO:0000256" key="5">
    <source>
        <dbReference type="SAM" id="Phobius"/>
    </source>
</evidence>
<comment type="subcellular location">
    <subcellularLocation>
        <location evidence="1">Membrane</location>
        <topology evidence="1">Single-pass type I membrane protein</topology>
    </subcellularLocation>
</comment>
<reference evidence="7 8" key="2">
    <citation type="journal article" date="2011" name="PLoS Genet.">
        <title>Caenorhabditis briggsae recombinant inbred line genotypes reveal inter-strain incompatibility and the evolution of recombination.</title>
        <authorList>
            <person name="Ross J.A."/>
            <person name="Koboldt D.C."/>
            <person name="Staisch J.E."/>
            <person name="Chamberlin H.M."/>
            <person name="Gupta B.P."/>
            <person name="Miller R.D."/>
            <person name="Baird S.E."/>
            <person name="Haag E.S."/>
        </authorList>
    </citation>
    <scope>NUCLEOTIDE SEQUENCE [LARGE SCALE GENOMIC DNA]</scope>
    <source>
        <strain evidence="7 8">AF16</strain>
    </source>
</reference>
<dbReference type="WormBase" id="CBG03632">
    <property type="protein sequence ID" value="CBP14794"/>
    <property type="gene ID" value="WBGene00026454"/>
    <property type="gene designation" value="Cbr-pxd-1"/>
</dbReference>
<dbReference type="PANTHER" id="PTHR13055:SF12">
    <property type="entry name" value="LD40707P"/>
    <property type="match status" value="1"/>
</dbReference>
<dbReference type="STRING" id="6238.A8WVH4"/>